<keyword evidence="2" id="KW-1185">Reference proteome</keyword>
<dbReference type="AlphaFoldDB" id="A0A0N5D485"/>
<protein>
    <submittedName>
        <fullName evidence="3">RNA-binding (RRM/RBD/RNP motifs) family protein</fullName>
    </submittedName>
</protein>
<proteinExistence type="predicted"/>
<organism evidence="3">
    <name type="scientific">Thelazia callipaeda</name>
    <name type="common">Oriental eyeworm</name>
    <name type="synonym">Parasitic nematode</name>
    <dbReference type="NCBI Taxonomy" id="103827"/>
    <lineage>
        <taxon>Eukaryota</taxon>
        <taxon>Metazoa</taxon>
        <taxon>Ecdysozoa</taxon>
        <taxon>Nematoda</taxon>
        <taxon>Chromadorea</taxon>
        <taxon>Rhabditida</taxon>
        <taxon>Spirurina</taxon>
        <taxon>Spiruromorpha</taxon>
        <taxon>Thelazioidea</taxon>
        <taxon>Thelaziidae</taxon>
        <taxon>Thelazia</taxon>
    </lineage>
</organism>
<dbReference type="EMBL" id="UYYF01004543">
    <property type="protein sequence ID" value="VDN05247.1"/>
    <property type="molecule type" value="Genomic_DNA"/>
</dbReference>
<sequence length="66" mass="7212">MITVNFENQNGLTPMASFGGTIQASPTVSQQQLPNATQYYFPPQQQVGGVQSLPVLSTIQPNYVQR</sequence>
<name>A0A0N5D485_THECL</name>
<evidence type="ECO:0000313" key="2">
    <source>
        <dbReference type="Proteomes" id="UP000276776"/>
    </source>
</evidence>
<evidence type="ECO:0000313" key="3">
    <source>
        <dbReference type="WBParaSite" id="TCLT_0000777301-mRNA-1"/>
    </source>
</evidence>
<reference evidence="3" key="1">
    <citation type="submission" date="2017-02" db="UniProtKB">
        <authorList>
            <consortium name="WormBaseParasite"/>
        </authorList>
    </citation>
    <scope>IDENTIFICATION</scope>
</reference>
<gene>
    <name evidence="1" type="ORF">TCLT_LOCUS7762</name>
</gene>
<reference evidence="1 2" key="2">
    <citation type="submission" date="2018-11" db="EMBL/GenBank/DDBJ databases">
        <authorList>
            <consortium name="Pathogen Informatics"/>
        </authorList>
    </citation>
    <scope>NUCLEOTIDE SEQUENCE [LARGE SCALE GENOMIC DNA]</scope>
</reference>
<accession>A0A0N5D485</accession>
<dbReference type="WBParaSite" id="TCLT_0000777301-mRNA-1">
    <property type="protein sequence ID" value="TCLT_0000777301-mRNA-1"/>
    <property type="gene ID" value="TCLT_0000777301"/>
</dbReference>
<evidence type="ECO:0000313" key="1">
    <source>
        <dbReference type="EMBL" id="VDN05247.1"/>
    </source>
</evidence>
<dbReference type="Proteomes" id="UP000276776">
    <property type="component" value="Unassembled WGS sequence"/>
</dbReference>